<protein>
    <recommendedName>
        <fullName evidence="3">Global transcription regulator sge1</fullName>
    </recommendedName>
</protein>
<name>A0A367IKU7_RHIST</name>
<accession>A0A367IKU7</accession>
<proteinExistence type="predicted"/>
<dbReference type="InterPro" id="IPR018608">
    <property type="entry name" value="Gti1/Pac2"/>
</dbReference>
<evidence type="ECO:0000313" key="2">
    <source>
        <dbReference type="Proteomes" id="UP000253551"/>
    </source>
</evidence>
<evidence type="ECO:0008006" key="3">
    <source>
        <dbReference type="Google" id="ProtNLM"/>
    </source>
</evidence>
<dbReference type="PANTHER" id="PTHR28027:SF2">
    <property type="entry name" value="TRANSCRIPTIONAL REGULATOR MIT1"/>
    <property type="match status" value="1"/>
</dbReference>
<dbReference type="Pfam" id="PF09729">
    <property type="entry name" value="Gti1_Pac2"/>
    <property type="match status" value="2"/>
</dbReference>
<dbReference type="AlphaFoldDB" id="A0A367IKU7"/>
<keyword evidence="2" id="KW-1185">Reference proteome</keyword>
<organism evidence="1 2">
    <name type="scientific">Rhizopus stolonifer</name>
    <name type="common">Rhizopus nigricans</name>
    <dbReference type="NCBI Taxonomy" id="4846"/>
    <lineage>
        <taxon>Eukaryota</taxon>
        <taxon>Fungi</taxon>
        <taxon>Fungi incertae sedis</taxon>
        <taxon>Mucoromycota</taxon>
        <taxon>Mucoromycotina</taxon>
        <taxon>Mucoromycetes</taxon>
        <taxon>Mucorales</taxon>
        <taxon>Mucorineae</taxon>
        <taxon>Rhizopodaceae</taxon>
        <taxon>Rhizopus</taxon>
    </lineage>
</organism>
<dbReference type="Proteomes" id="UP000253551">
    <property type="component" value="Unassembled WGS sequence"/>
</dbReference>
<dbReference type="EMBL" id="PJQM01007344">
    <property type="protein sequence ID" value="RCH78307.1"/>
    <property type="molecule type" value="Genomic_DNA"/>
</dbReference>
<comment type="caution">
    <text evidence="1">The sequence shown here is derived from an EMBL/GenBank/DDBJ whole genome shotgun (WGS) entry which is preliminary data.</text>
</comment>
<dbReference type="GO" id="GO:0003677">
    <property type="term" value="F:DNA binding"/>
    <property type="evidence" value="ECO:0007669"/>
    <property type="project" value="TreeGrafter"/>
</dbReference>
<sequence length="257" mass="29392">MQFTETFHGYIETTTDILLLIEACRHGILPVTNRRLFEKERSLIQSGTIIVFDESASGIKRWTDGFLWSPSRILGNFLIYRELKNRESRSTGPHCHDNIQHNPDSVLEERALVGSLTTSNTIYNFKENGLIKKTIRMIVNDKHLHIISYYNKNDVLNHRLTTPSASPRIGCLPISPDLMPHLSKNDTRKRTISFINEPKKRMYSPLIYSQPNSYFGNKLLTDASTKRLNSVDIVLSPSPPPTPPTAIPTVDMFSYYQ</sequence>
<dbReference type="OrthoDB" id="5572844at2759"/>
<reference evidence="1 2" key="1">
    <citation type="journal article" date="2018" name="G3 (Bethesda)">
        <title>Phylogenetic and Phylogenomic Definition of Rhizopus Species.</title>
        <authorList>
            <person name="Gryganskyi A.P."/>
            <person name="Golan J."/>
            <person name="Dolatabadi S."/>
            <person name="Mondo S."/>
            <person name="Robb S."/>
            <person name="Idnurm A."/>
            <person name="Muszewska A."/>
            <person name="Steczkiewicz K."/>
            <person name="Masonjones S."/>
            <person name="Liao H.L."/>
            <person name="Gajdeczka M.T."/>
            <person name="Anike F."/>
            <person name="Vuek A."/>
            <person name="Anishchenko I.M."/>
            <person name="Voigt K."/>
            <person name="de Hoog G.S."/>
            <person name="Smith M.E."/>
            <person name="Heitman J."/>
            <person name="Vilgalys R."/>
            <person name="Stajich J.E."/>
        </authorList>
    </citation>
    <scope>NUCLEOTIDE SEQUENCE [LARGE SCALE GENOMIC DNA]</scope>
    <source>
        <strain evidence="1 2">LSU 92-RS-03</strain>
    </source>
</reference>
<dbReference type="PANTHER" id="PTHR28027">
    <property type="entry name" value="TRANSCRIPTIONAL REGULATOR MIT1"/>
    <property type="match status" value="1"/>
</dbReference>
<gene>
    <name evidence="1" type="ORF">CU098_004896</name>
</gene>
<evidence type="ECO:0000313" key="1">
    <source>
        <dbReference type="EMBL" id="RCH78307.1"/>
    </source>
</evidence>